<dbReference type="eggNOG" id="COG1253">
    <property type="taxonomic scope" value="Bacteria"/>
</dbReference>
<dbReference type="PATRIC" id="fig|1184267.3.peg.811"/>
<keyword evidence="6 8" id="KW-0472">Membrane</keyword>
<dbReference type="PANTHER" id="PTHR22777">
    <property type="entry name" value="HEMOLYSIN-RELATED"/>
    <property type="match status" value="1"/>
</dbReference>
<dbReference type="Pfam" id="PF00571">
    <property type="entry name" value="CBS"/>
    <property type="match status" value="2"/>
</dbReference>
<dbReference type="GO" id="GO:0005886">
    <property type="term" value="C:plasma membrane"/>
    <property type="evidence" value="ECO:0007669"/>
    <property type="project" value="TreeGrafter"/>
</dbReference>
<dbReference type="RefSeq" id="WP_015469511.1">
    <property type="nucleotide sequence ID" value="NC_020813.1"/>
</dbReference>
<dbReference type="KEGG" id="bex:A11Q_803"/>
<sequence>MIWISTVFLLLVVISFLSSLCASVIFSLSPAFIEVKAETKSKSGKLIKHITDNIDRSIFALRILNTASHIVGSALMTVLSFHLLGHFGLTLLALALTLTILIVAEALPKSLGQNHAKSLAVFAAYTTQTLIIVFYPLVKISEWISTAIPVTDDIPDVTRDEVIKSAEIGAEEGTIKTKESNIIRNLLKLDKIYVSDIMTPRSVITALEATQTVEEVARKYNPLRFSRLPVYTNSLDNIIGMTHRYKILEALSKDQHQTKIQELIAPIQSVSERMSVSQVLDFFIKEKCHLTLVSDEYGITTGLVTLEDAVETLLGVEIVDEFDSIEDMRKYALDQWQQRKSQGRR</sequence>
<dbReference type="PANTHER" id="PTHR22777:SF4">
    <property type="entry name" value="UPF0053 PROTEIN SLL1254"/>
    <property type="match status" value="1"/>
</dbReference>
<keyword evidence="2 8" id="KW-0812">Transmembrane</keyword>
<keyword evidence="4 8" id="KW-1133">Transmembrane helix</keyword>
<dbReference type="InterPro" id="IPR046342">
    <property type="entry name" value="CBS_dom_sf"/>
</dbReference>
<feature type="domain" description="CBS" evidence="9">
    <location>
        <begin position="263"/>
        <end position="321"/>
    </location>
</feature>
<dbReference type="InterPro" id="IPR000644">
    <property type="entry name" value="CBS_dom"/>
</dbReference>
<keyword evidence="5 7" id="KW-0129">CBS domain</keyword>
<dbReference type="Gene3D" id="3.10.580.10">
    <property type="entry name" value="CBS-domain"/>
    <property type="match status" value="1"/>
</dbReference>
<comment type="subcellular location">
    <subcellularLocation>
        <location evidence="1">Membrane</location>
        <topology evidence="1">Multi-pass membrane protein</topology>
    </subcellularLocation>
</comment>
<feature type="transmembrane region" description="Helical" evidence="8">
    <location>
        <begin position="119"/>
        <end position="138"/>
    </location>
</feature>
<proteinExistence type="predicted"/>
<evidence type="ECO:0000256" key="2">
    <source>
        <dbReference type="ARBA" id="ARBA00022692"/>
    </source>
</evidence>
<reference evidence="10 11" key="1">
    <citation type="journal article" date="2013" name="ISME J.">
        <title>By their genes ye shall know them: genomic signatures of predatory bacteria.</title>
        <authorList>
            <person name="Pasternak Z."/>
            <person name="Pietrokovski S."/>
            <person name="Rotem O."/>
            <person name="Gophna U."/>
            <person name="Lurie-Weinberger M.N."/>
            <person name="Jurkevitch E."/>
        </authorList>
    </citation>
    <scope>NUCLEOTIDE SEQUENCE [LARGE SCALE GENOMIC DNA]</scope>
    <source>
        <strain evidence="10 11">JSS</strain>
    </source>
</reference>
<dbReference type="InterPro" id="IPR044751">
    <property type="entry name" value="Ion_transp-like_CBS"/>
</dbReference>
<dbReference type="CDD" id="cd04590">
    <property type="entry name" value="CBS_pair_CorC_HlyC_assoc"/>
    <property type="match status" value="1"/>
</dbReference>
<dbReference type="SUPFAM" id="SSF54631">
    <property type="entry name" value="CBS-domain pair"/>
    <property type="match status" value="1"/>
</dbReference>
<dbReference type="EMBL" id="CP003537">
    <property type="protein sequence ID" value="AGH95021.1"/>
    <property type="molecule type" value="Genomic_DNA"/>
</dbReference>
<evidence type="ECO:0000256" key="5">
    <source>
        <dbReference type="ARBA" id="ARBA00023122"/>
    </source>
</evidence>
<dbReference type="Pfam" id="PF01595">
    <property type="entry name" value="CNNM"/>
    <property type="match status" value="1"/>
</dbReference>
<gene>
    <name evidence="10" type="ORF">A11Q_803</name>
</gene>
<dbReference type="PROSITE" id="PS51371">
    <property type="entry name" value="CBS"/>
    <property type="match status" value="2"/>
</dbReference>
<keyword evidence="11" id="KW-1185">Reference proteome</keyword>
<evidence type="ECO:0000256" key="1">
    <source>
        <dbReference type="ARBA" id="ARBA00004141"/>
    </source>
</evidence>
<feature type="domain" description="CBS" evidence="9">
    <location>
        <begin position="198"/>
        <end position="258"/>
    </location>
</feature>
<dbReference type="HOGENOM" id="CLU_015237_4_1_7"/>
<organism evidence="10 11">
    <name type="scientific">Pseudobdellovibrio exovorus JSS</name>
    <dbReference type="NCBI Taxonomy" id="1184267"/>
    <lineage>
        <taxon>Bacteria</taxon>
        <taxon>Pseudomonadati</taxon>
        <taxon>Bdellovibrionota</taxon>
        <taxon>Bdellovibrionia</taxon>
        <taxon>Bdellovibrionales</taxon>
        <taxon>Pseudobdellovibrionaceae</taxon>
        <taxon>Pseudobdellovibrio</taxon>
    </lineage>
</organism>
<dbReference type="AlphaFoldDB" id="M4VAJ0"/>
<evidence type="ECO:0000313" key="10">
    <source>
        <dbReference type="EMBL" id="AGH95021.1"/>
    </source>
</evidence>
<evidence type="ECO:0000256" key="4">
    <source>
        <dbReference type="ARBA" id="ARBA00022989"/>
    </source>
</evidence>
<dbReference type="OrthoDB" id="5289121at2"/>
<dbReference type="STRING" id="1184267.A11Q_803"/>
<dbReference type="InterPro" id="IPR002550">
    <property type="entry name" value="CNNM"/>
</dbReference>
<evidence type="ECO:0000259" key="9">
    <source>
        <dbReference type="PROSITE" id="PS51371"/>
    </source>
</evidence>
<name>M4VAJ0_9BACT</name>
<evidence type="ECO:0000256" key="3">
    <source>
        <dbReference type="ARBA" id="ARBA00022737"/>
    </source>
</evidence>
<evidence type="ECO:0000256" key="7">
    <source>
        <dbReference type="PROSITE-ProRule" id="PRU00703"/>
    </source>
</evidence>
<keyword evidence="3" id="KW-0677">Repeat</keyword>
<evidence type="ECO:0000313" key="11">
    <source>
        <dbReference type="Proteomes" id="UP000012040"/>
    </source>
</evidence>
<evidence type="ECO:0000256" key="8">
    <source>
        <dbReference type="SAM" id="Phobius"/>
    </source>
</evidence>
<protein>
    <submittedName>
        <fullName evidence="10">Mg2+ and Co2+ transporter</fullName>
    </submittedName>
</protein>
<evidence type="ECO:0000256" key="6">
    <source>
        <dbReference type="ARBA" id="ARBA00023136"/>
    </source>
</evidence>
<feature type="transmembrane region" description="Helical" evidence="8">
    <location>
        <begin position="83"/>
        <end position="107"/>
    </location>
</feature>
<accession>M4VAJ0</accession>
<dbReference type="Proteomes" id="UP000012040">
    <property type="component" value="Chromosome"/>
</dbReference>